<protein>
    <recommendedName>
        <fullName evidence="2">2-isopropylmalate synthase</fullName>
        <ecNumber evidence="2">2.3.3.13</ecNumber>
    </recommendedName>
</protein>
<comment type="caution">
    <text evidence="8">The sequence shown here is derived from an EMBL/GenBank/DDBJ whole genome shotgun (WGS) entry which is preliminary data.</text>
</comment>
<dbReference type="PANTHER" id="PTHR10277:SF9">
    <property type="entry name" value="2-ISOPROPYLMALATE SYNTHASE 1, CHLOROPLASTIC-RELATED"/>
    <property type="match status" value="1"/>
</dbReference>
<dbReference type="InterPro" id="IPR000891">
    <property type="entry name" value="PYR_CT"/>
</dbReference>
<keyword evidence="3" id="KW-0028">Amino-acid biosynthesis</keyword>
<dbReference type="InterPro" id="IPR013785">
    <property type="entry name" value="Aldolase_TIM"/>
</dbReference>
<evidence type="ECO:0000256" key="5">
    <source>
        <dbReference type="ARBA" id="ARBA00023211"/>
    </source>
</evidence>
<feature type="domain" description="Pyruvate carboxyltransferase" evidence="7">
    <location>
        <begin position="24"/>
        <end position="290"/>
    </location>
</feature>
<reference evidence="8" key="1">
    <citation type="journal article" date="2020" name="mSystems">
        <title>Genome- and Community-Level Interaction Insights into Carbon Utilization and Element Cycling Functions of Hydrothermarchaeota in Hydrothermal Sediment.</title>
        <authorList>
            <person name="Zhou Z."/>
            <person name="Liu Y."/>
            <person name="Xu W."/>
            <person name="Pan J."/>
            <person name="Luo Z.H."/>
            <person name="Li M."/>
        </authorList>
    </citation>
    <scope>NUCLEOTIDE SEQUENCE [LARGE SCALE GENOMIC DNA]</scope>
    <source>
        <strain evidence="8">SpSt-381</strain>
    </source>
</reference>
<comment type="pathway">
    <text evidence="1">Amino-acid biosynthesis; L-leucine biosynthesis; L-leucine from 3-methyl-2-oxobutanoate: step 1/4.</text>
</comment>
<keyword evidence="5" id="KW-0464">Manganese</keyword>
<name>A0A832I0L8_UNCEI</name>
<organism evidence="8">
    <name type="scientific">Eiseniibacteriota bacterium</name>
    <dbReference type="NCBI Taxonomy" id="2212470"/>
    <lineage>
        <taxon>Bacteria</taxon>
        <taxon>Candidatus Eiseniibacteriota</taxon>
    </lineage>
</organism>
<evidence type="ECO:0000313" key="8">
    <source>
        <dbReference type="EMBL" id="HGZ42268.1"/>
    </source>
</evidence>
<dbReference type="GO" id="GO:0009098">
    <property type="term" value="P:L-leucine biosynthetic process"/>
    <property type="evidence" value="ECO:0007669"/>
    <property type="project" value="TreeGrafter"/>
</dbReference>
<evidence type="ECO:0000259" key="7">
    <source>
        <dbReference type="PROSITE" id="PS50991"/>
    </source>
</evidence>
<evidence type="ECO:0000256" key="4">
    <source>
        <dbReference type="ARBA" id="ARBA00022679"/>
    </source>
</evidence>
<dbReference type="PROSITE" id="PS00816">
    <property type="entry name" value="AIPM_HOMOCIT_SYNTH_2"/>
    <property type="match status" value="1"/>
</dbReference>
<accession>A0A832I0L8</accession>
<evidence type="ECO:0000256" key="3">
    <source>
        <dbReference type="ARBA" id="ARBA00022605"/>
    </source>
</evidence>
<dbReference type="GO" id="GO:0003852">
    <property type="term" value="F:2-isopropylmalate synthase activity"/>
    <property type="evidence" value="ECO:0007669"/>
    <property type="project" value="UniProtKB-EC"/>
</dbReference>
<dbReference type="Pfam" id="PF00682">
    <property type="entry name" value="HMGL-like"/>
    <property type="match status" value="1"/>
</dbReference>
<dbReference type="EC" id="2.3.3.13" evidence="2"/>
<gene>
    <name evidence="8" type="ORF">ENR23_02380</name>
</gene>
<evidence type="ECO:0000256" key="6">
    <source>
        <dbReference type="ARBA" id="ARBA00023304"/>
    </source>
</evidence>
<dbReference type="InterPro" id="IPR050073">
    <property type="entry name" value="2-IPM_HCS-like"/>
</dbReference>
<dbReference type="EMBL" id="DSQF01000003">
    <property type="protein sequence ID" value="HGZ42268.1"/>
    <property type="molecule type" value="Genomic_DNA"/>
</dbReference>
<dbReference type="InterPro" id="IPR002034">
    <property type="entry name" value="AIPM/Hcit_synth_CS"/>
</dbReference>
<keyword evidence="6" id="KW-0100">Branched-chain amino acid biosynthesis</keyword>
<dbReference type="Gene3D" id="3.20.20.70">
    <property type="entry name" value="Aldolase class I"/>
    <property type="match status" value="1"/>
</dbReference>
<keyword evidence="4" id="KW-0808">Transferase</keyword>
<evidence type="ECO:0000256" key="2">
    <source>
        <dbReference type="ARBA" id="ARBA00012973"/>
    </source>
</evidence>
<dbReference type="PANTHER" id="PTHR10277">
    <property type="entry name" value="HOMOCITRATE SYNTHASE-RELATED"/>
    <property type="match status" value="1"/>
</dbReference>
<proteinExistence type="predicted"/>
<sequence>MDPRELIYDWNEHGEQYERPPFRIQFDDETLRDGLQSPSVRSPSIEDKIRLLHLMDRLGIDTADIGLPGAGPHVERDVERLAKEIVDARLRIAANCAARTLERDIRPIVNASQKAGIPIEVCTFIGSSPIRQYAEDWPLERMLKHTREAVSFAVREGLPVMYVTEDTVRAHPDTLRALFTAAIEAGASRLCLCDTVGHVMPSGVRNLVHFARKVIRDCGRPDVGIDWHGHNDRGLAVINTIAAIRAGASRVHGCAIGIGERVGNTPLDQVLVNLRLFGWIDNDLTALPEYCELTSRTTGVEIPPNYPVVGRDAFRTGTGVHAAAVIKAFRKGEDWLADRVYSGVPASLVGRRQEIEVGPMSGESNVVFWMEQRSIEPTPERVRAVFERAKSVDRVLEDDEILAVIRALDETTV</sequence>
<dbReference type="SUPFAM" id="SSF51569">
    <property type="entry name" value="Aldolase"/>
    <property type="match status" value="1"/>
</dbReference>
<dbReference type="PROSITE" id="PS50991">
    <property type="entry name" value="PYR_CT"/>
    <property type="match status" value="1"/>
</dbReference>
<evidence type="ECO:0000256" key="1">
    <source>
        <dbReference type="ARBA" id="ARBA00004689"/>
    </source>
</evidence>
<dbReference type="AlphaFoldDB" id="A0A832I0L8"/>